<keyword evidence="3" id="KW-1185">Reference proteome</keyword>
<gene>
    <name evidence="2" type="ORF">SAMN05444336_10814</name>
</gene>
<organism evidence="2 3">
    <name type="scientific">Albimonas donghaensis</name>
    <dbReference type="NCBI Taxonomy" id="356660"/>
    <lineage>
        <taxon>Bacteria</taxon>
        <taxon>Pseudomonadati</taxon>
        <taxon>Pseudomonadota</taxon>
        <taxon>Alphaproteobacteria</taxon>
        <taxon>Rhodobacterales</taxon>
        <taxon>Paracoccaceae</taxon>
        <taxon>Albimonas</taxon>
    </lineage>
</organism>
<evidence type="ECO:0000313" key="2">
    <source>
        <dbReference type="EMBL" id="SDX65737.1"/>
    </source>
</evidence>
<accession>A0A1H3DHA0</accession>
<proteinExistence type="predicted"/>
<reference evidence="2 3" key="1">
    <citation type="submission" date="2016-10" db="EMBL/GenBank/DDBJ databases">
        <authorList>
            <person name="de Groot N.N."/>
        </authorList>
    </citation>
    <scope>NUCLEOTIDE SEQUENCE [LARGE SCALE GENOMIC DNA]</scope>
    <source>
        <strain evidence="2 3">DSM 17890</strain>
    </source>
</reference>
<evidence type="ECO:0000256" key="1">
    <source>
        <dbReference type="SAM" id="MobiDB-lite"/>
    </source>
</evidence>
<sequence>MSLGFGLQGPTISAARAAMTARAGRPSRRSPCAFRSKPNSTFAAPTRAPRRSPWKDRT</sequence>
<dbReference type="Proteomes" id="UP000199118">
    <property type="component" value="Unassembled WGS sequence"/>
</dbReference>
<dbReference type="EMBL" id="FNMZ01000008">
    <property type="protein sequence ID" value="SDX65737.1"/>
    <property type="molecule type" value="Genomic_DNA"/>
</dbReference>
<protein>
    <submittedName>
        <fullName evidence="2">Uncharacterized protein</fullName>
    </submittedName>
</protein>
<name>A0A1H3DHA0_9RHOB</name>
<feature type="region of interest" description="Disordered" evidence="1">
    <location>
        <begin position="15"/>
        <end position="58"/>
    </location>
</feature>
<feature type="compositionally biased region" description="Low complexity" evidence="1">
    <location>
        <begin position="15"/>
        <end position="24"/>
    </location>
</feature>
<evidence type="ECO:0000313" key="3">
    <source>
        <dbReference type="Proteomes" id="UP000199118"/>
    </source>
</evidence>
<dbReference type="AlphaFoldDB" id="A0A1H3DHA0"/>
<dbReference type="STRING" id="356660.SAMN05444336_10814"/>